<dbReference type="Proteomes" id="UP000051487">
    <property type="component" value="Unassembled WGS sequence"/>
</dbReference>
<dbReference type="PANTHER" id="PTHR47751">
    <property type="entry name" value="SUPERFAMILY HYDROLASE, PUTATIVE (AFU_ORTHOLOGUE AFUA_2G16580)-RELATED"/>
    <property type="match status" value="1"/>
</dbReference>
<comment type="caution">
    <text evidence="3">The sequence shown here is derived from an EMBL/GenBank/DDBJ whole genome shotgun (WGS) entry which is preliminary data.</text>
</comment>
<reference evidence="3 4" key="1">
    <citation type="submission" date="2015-11" db="EMBL/GenBank/DDBJ databases">
        <title>Aspergillus lentulus strain IFM 54703T.</title>
        <authorList>
            <person name="Kusuya Y."/>
            <person name="Sakai K."/>
            <person name="Kamei K."/>
            <person name="Takahashi H."/>
            <person name="Yaguchi T."/>
        </authorList>
    </citation>
    <scope>NUCLEOTIDE SEQUENCE [LARGE SCALE GENOMIC DNA]</scope>
    <source>
        <strain evidence="3 4">IFM 54703</strain>
    </source>
</reference>
<dbReference type="InterPro" id="IPR029058">
    <property type="entry name" value="AB_hydrolase_fold"/>
</dbReference>
<dbReference type="PANTHER" id="PTHR47751:SF2">
    <property type="entry name" value="DLTD N-TERMINAL DOMAIN PROTEIN (AFU_ORTHOLOGUE AFUA_8G00380)-RELATED"/>
    <property type="match status" value="1"/>
</dbReference>
<name>A0AAN4PER3_ASPLE</name>
<proteinExistence type="inferred from homology"/>
<feature type="domain" description="AB hydrolase-1" evidence="2">
    <location>
        <begin position="30"/>
        <end position="250"/>
    </location>
</feature>
<dbReference type="InterPro" id="IPR051411">
    <property type="entry name" value="Polyketide_trans_af380"/>
</dbReference>
<dbReference type="AlphaFoldDB" id="A0AAN4PER3"/>
<comment type="similarity">
    <text evidence="1">Belongs to the polyketide transferase af380 family.</text>
</comment>
<evidence type="ECO:0000259" key="2">
    <source>
        <dbReference type="Pfam" id="PF00561"/>
    </source>
</evidence>
<protein>
    <recommendedName>
        <fullName evidence="2">AB hydrolase-1 domain-containing protein</fullName>
    </recommendedName>
</protein>
<accession>A0AAN4PER3</accession>
<dbReference type="EMBL" id="BCLY01000004">
    <property type="protein sequence ID" value="GAQ05324.1"/>
    <property type="molecule type" value="Genomic_DNA"/>
</dbReference>
<dbReference type="InterPro" id="IPR000073">
    <property type="entry name" value="AB_hydrolase_1"/>
</dbReference>
<sequence>MTSQRDIAIQTFDGLTLRGWFYSAGERRPCVILTHGTGALKEQYLPDFAECFQASGYGALVYNNRHFGASDGEPRSHADPLLQSQDYSAAFNYAASLAEVNPSEIILWGSSLSGGTALYAAAIDVRARGVIIQCPFVSSDRLREGFKDAILNTFADDPEPMDSGKEGSSGVMSDPVVIPYHAEMGRRGIPRGQYITLQSQVHIAGFEPKAFIHRISPRPLLMVVAEKEHTIPVDQQLDAFEQATEPKQIHIVKGQSHFRIYYWDGSKQNIPTKREEPGPKSRPKIHQLAAHIIFHAREIMVKCPNAVLEVTKRTYAETAQPMQQTTRRTDALQCGDYAINFTESADWWRINDRCVVDSFGPEAGINSRSYSMLAKFQGRSLSDRSVDEVRLE</sequence>
<evidence type="ECO:0000256" key="1">
    <source>
        <dbReference type="ARBA" id="ARBA00029464"/>
    </source>
</evidence>
<dbReference type="Gene3D" id="1.10.10.800">
    <property type="match status" value="1"/>
</dbReference>
<dbReference type="Pfam" id="PF00561">
    <property type="entry name" value="Abhydrolase_1"/>
    <property type="match status" value="1"/>
</dbReference>
<dbReference type="SUPFAM" id="SSF53474">
    <property type="entry name" value="alpha/beta-Hydrolases"/>
    <property type="match status" value="1"/>
</dbReference>
<dbReference type="Gene3D" id="3.40.50.1820">
    <property type="entry name" value="alpha/beta hydrolase"/>
    <property type="match status" value="1"/>
</dbReference>
<gene>
    <name evidence="3" type="ORF">ALT_2645</name>
</gene>
<organism evidence="3 4">
    <name type="scientific">Aspergillus lentulus</name>
    <dbReference type="NCBI Taxonomy" id="293939"/>
    <lineage>
        <taxon>Eukaryota</taxon>
        <taxon>Fungi</taxon>
        <taxon>Dikarya</taxon>
        <taxon>Ascomycota</taxon>
        <taxon>Pezizomycotina</taxon>
        <taxon>Eurotiomycetes</taxon>
        <taxon>Eurotiomycetidae</taxon>
        <taxon>Eurotiales</taxon>
        <taxon>Aspergillaceae</taxon>
        <taxon>Aspergillus</taxon>
        <taxon>Aspergillus subgen. Fumigati</taxon>
    </lineage>
</organism>
<evidence type="ECO:0000313" key="3">
    <source>
        <dbReference type="EMBL" id="GAQ05324.1"/>
    </source>
</evidence>
<evidence type="ECO:0000313" key="4">
    <source>
        <dbReference type="Proteomes" id="UP000051487"/>
    </source>
</evidence>